<evidence type="ECO:0000313" key="1">
    <source>
        <dbReference type="EMBL" id="GAN81466.1"/>
    </source>
</evidence>
<dbReference type="EMBL" id="BANC01000094">
    <property type="protein sequence ID" value="GAN81466.1"/>
    <property type="molecule type" value="Genomic_DNA"/>
</dbReference>
<proteinExistence type="predicted"/>
<dbReference type="AlphaFoldDB" id="A0A0D6PJ93"/>
<name>A0A0D6PJ93_9PROT</name>
<reference evidence="1 2" key="1">
    <citation type="submission" date="2012-11" db="EMBL/GenBank/DDBJ databases">
        <title>Whole genome sequence of Acidocella aminolytica 101 = DSM 11237.</title>
        <authorList>
            <person name="Azuma Y."/>
            <person name="Higashiura N."/>
            <person name="Hirakawa H."/>
            <person name="Matsushita K."/>
        </authorList>
    </citation>
    <scope>NUCLEOTIDE SEQUENCE [LARGE SCALE GENOMIC DNA]</scope>
    <source>
        <strain evidence="2">101 / DSM 11237</strain>
    </source>
</reference>
<gene>
    <name evidence="1" type="ORF">Aam_096_025</name>
</gene>
<sequence length="63" mass="6976">MGKSSKKLTLEECEERGRQIALRKMAKDAALEEAASAKPEMAFDVWPPLVTQKARKAASTKKD</sequence>
<organism evidence="1 2">
    <name type="scientific">Acidocella aminolytica 101 = DSM 11237</name>
    <dbReference type="NCBI Taxonomy" id="1120923"/>
    <lineage>
        <taxon>Bacteria</taxon>
        <taxon>Pseudomonadati</taxon>
        <taxon>Pseudomonadota</taxon>
        <taxon>Alphaproteobacteria</taxon>
        <taxon>Acetobacterales</taxon>
        <taxon>Acidocellaceae</taxon>
        <taxon>Acidocella</taxon>
    </lineage>
</organism>
<protein>
    <submittedName>
        <fullName evidence="1">Uncharacterized protein</fullName>
    </submittedName>
</protein>
<dbReference type="Proteomes" id="UP000032668">
    <property type="component" value="Unassembled WGS sequence"/>
</dbReference>
<dbReference type="STRING" id="1120923.SAMN02746095_01878"/>
<accession>A0A0D6PJ93</accession>
<dbReference type="RefSeq" id="WP_048879852.1">
    <property type="nucleotide sequence ID" value="NZ_BANC01000094.1"/>
</dbReference>
<keyword evidence="2" id="KW-1185">Reference proteome</keyword>
<comment type="caution">
    <text evidence="1">The sequence shown here is derived from an EMBL/GenBank/DDBJ whole genome shotgun (WGS) entry which is preliminary data.</text>
</comment>
<evidence type="ECO:0000313" key="2">
    <source>
        <dbReference type="Proteomes" id="UP000032668"/>
    </source>
</evidence>